<protein>
    <submittedName>
        <fullName evidence="2">Uncharacterized protein</fullName>
    </submittedName>
</protein>
<dbReference type="AlphaFoldDB" id="A0A066Z0V6"/>
<feature type="compositionally biased region" description="Basic residues" evidence="1">
    <location>
        <begin position="30"/>
        <end position="44"/>
    </location>
</feature>
<gene>
    <name evidence="2" type="ORF">KCH_44340</name>
</gene>
<organism evidence="2 3">
    <name type="scientific">Kitasatospora cheerisanensis KCTC 2395</name>
    <dbReference type="NCBI Taxonomy" id="1348663"/>
    <lineage>
        <taxon>Bacteria</taxon>
        <taxon>Bacillati</taxon>
        <taxon>Actinomycetota</taxon>
        <taxon>Actinomycetes</taxon>
        <taxon>Kitasatosporales</taxon>
        <taxon>Streptomycetaceae</taxon>
        <taxon>Kitasatospora</taxon>
    </lineage>
</organism>
<evidence type="ECO:0000313" key="3">
    <source>
        <dbReference type="Proteomes" id="UP000027178"/>
    </source>
</evidence>
<comment type="caution">
    <text evidence="2">The sequence shown here is derived from an EMBL/GenBank/DDBJ whole genome shotgun (WGS) entry which is preliminary data.</text>
</comment>
<evidence type="ECO:0000256" key="1">
    <source>
        <dbReference type="SAM" id="MobiDB-lite"/>
    </source>
</evidence>
<dbReference type="EMBL" id="JNBY01000094">
    <property type="protein sequence ID" value="KDN83785.1"/>
    <property type="molecule type" value="Genomic_DNA"/>
</dbReference>
<dbReference type="HOGENOM" id="CLU_2423030_0_0_11"/>
<reference evidence="2 3" key="1">
    <citation type="submission" date="2014-05" db="EMBL/GenBank/DDBJ databases">
        <title>Draft Genome Sequence of Kitasatospora cheerisanensis KCTC 2395.</title>
        <authorList>
            <person name="Nam D.H."/>
        </authorList>
    </citation>
    <scope>NUCLEOTIDE SEQUENCE [LARGE SCALE GENOMIC DNA]</scope>
    <source>
        <strain evidence="2 3">KCTC 2395</strain>
    </source>
</reference>
<dbReference type="Proteomes" id="UP000027178">
    <property type="component" value="Unassembled WGS sequence"/>
</dbReference>
<feature type="region of interest" description="Disordered" evidence="1">
    <location>
        <begin position="1"/>
        <end position="91"/>
    </location>
</feature>
<evidence type="ECO:0000313" key="2">
    <source>
        <dbReference type="EMBL" id="KDN83785.1"/>
    </source>
</evidence>
<proteinExistence type="predicted"/>
<accession>A0A066Z0V6</accession>
<keyword evidence="3" id="KW-1185">Reference proteome</keyword>
<dbReference type="PATRIC" id="fig|1348663.4.peg.4274"/>
<sequence length="91" mass="9707">MQRRTDPGAPAPPGQVSQGHDAHRAGAAARSRRVSGRTVRRIHAVGHGSRSYVPGPVALYTRHHTPAPRVPPPLADRSHRVPLGVPGPHHP</sequence>
<name>A0A066Z0V6_9ACTN</name>